<dbReference type="EMBL" id="SAUN01000001">
    <property type="protein sequence ID" value="RVX46191.1"/>
    <property type="molecule type" value="Genomic_DNA"/>
</dbReference>
<evidence type="ECO:0000313" key="4">
    <source>
        <dbReference type="EMBL" id="RVX46191.1"/>
    </source>
</evidence>
<accession>A0A438MKL7</accession>
<dbReference type="Pfam" id="PF13602">
    <property type="entry name" value="ADH_zinc_N_2"/>
    <property type="match status" value="1"/>
</dbReference>
<dbReference type="Proteomes" id="UP000284824">
    <property type="component" value="Unassembled WGS sequence"/>
</dbReference>
<dbReference type="AlphaFoldDB" id="A0A438MKL7"/>
<gene>
    <name evidence="4" type="ORF">EDD27_9044</name>
</gene>
<dbReference type="SUPFAM" id="SSF51735">
    <property type="entry name" value="NAD(P)-binding Rossmann-fold domains"/>
    <property type="match status" value="1"/>
</dbReference>
<sequence length="318" mass="33566">MRAIEITEPGGPEVLAWHEVPEPRVERGDVLIDVAASAVNRADVLQRNGFYDPPPGTPPYPGLEVSGVVAEVGADVEQFKVGDEVCALLAGGGYAERVAVPWQQVLPVPDGVPLKVAAGLPEAACTVWSNVFMVGRLRRGETLLVHGGASGVGTFAVQLAKALGSHVVATVGTAEKAEQVRRLGADEVVNYREEDFAEKVKADVILDIMGARYLAGNVRALLTGGRLVIIGMQGGRKAELDIGALLAKRAAVHGTTLRARPVEEKGVIVRSVVDNVWPLVAAGAVRPVVYAEVPMSEAAEAHRMLDSGQHVGKILLVR</sequence>
<keyword evidence="1" id="KW-0521">NADP</keyword>
<organism evidence="4 5">
    <name type="scientific">Nonomuraea polychroma</name>
    <dbReference type="NCBI Taxonomy" id="46176"/>
    <lineage>
        <taxon>Bacteria</taxon>
        <taxon>Bacillati</taxon>
        <taxon>Actinomycetota</taxon>
        <taxon>Actinomycetes</taxon>
        <taxon>Streptosporangiales</taxon>
        <taxon>Streptosporangiaceae</taxon>
        <taxon>Nonomuraea</taxon>
    </lineage>
</organism>
<dbReference type="InterPro" id="IPR036291">
    <property type="entry name" value="NAD(P)-bd_dom_sf"/>
</dbReference>
<dbReference type="OrthoDB" id="9780520at2"/>
<name>A0A438MKL7_9ACTN</name>
<dbReference type="RefSeq" id="WP_127938146.1">
    <property type="nucleotide sequence ID" value="NZ_SAUN01000001.1"/>
</dbReference>
<dbReference type="GO" id="GO:0016651">
    <property type="term" value="F:oxidoreductase activity, acting on NAD(P)H"/>
    <property type="evidence" value="ECO:0007669"/>
    <property type="project" value="TreeGrafter"/>
</dbReference>
<dbReference type="PANTHER" id="PTHR48106:SF8">
    <property type="entry name" value="OS02G0805600 PROTEIN"/>
    <property type="match status" value="1"/>
</dbReference>
<evidence type="ECO:0000313" key="5">
    <source>
        <dbReference type="Proteomes" id="UP000284824"/>
    </source>
</evidence>
<dbReference type="Pfam" id="PF08240">
    <property type="entry name" value="ADH_N"/>
    <property type="match status" value="1"/>
</dbReference>
<keyword evidence="2" id="KW-0560">Oxidoreductase</keyword>
<proteinExistence type="predicted"/>
<dbReference type="SMART" id="SM00829">
    <property type="entry name" value="PKS_ER"/>
    <property type="match status" value="1"/>
</dbReference>
<dbReference type="InterPro" id="IPR013154">
    <property type="entry name" value="ADH-like_N"/>
</dbReference>
<dbReference type="Gene3D" id="3.90.180.10">
    <property type="entry name" value="Medium-chain alcohol dehydrogenases, catalytic domain"/>
    <property type="match status" value="1"/>
</dbReference>
<dbReference type="CDD" id="cd05276">
    <property type="entry name" value="p53_inducible_oxidoreductase"/>
    <property type="match status" value="1"/>
</dbReference>
<dbReference type="SUPFAM" id="SSF50129">
    <property type="entry name" value="GroES-like"/>
    <property type="match status" value="1"/>
</dbReference>
<dbReference type="InterPro" id="IPR014189">
    <property type="entry name" value="Quinone_OxRdtase_PIG3"/>
</dbReference>
<dbReference type="NCBIfam" id="TIGR02824">
    <property type="entry name" value="quinone_pig3"/>
    <property type="match status" value="1"/>
</dbReference>
<dbReference type="InterPro" id="IPR020843">
    <property type="entry name" value="ER"/>
</dbReference>
<evidence type="ECO:0000256" key="2">
    <source>
        <dbReference type="ARBA" id="ARBA00023002"/>
    </source>
</evidence>
<evidence type="ECO:0000256" key="1">
    <source>
        <dbReference type="ARBA" id="ARBA00022857"/>
    </source>
</evidence>
<evidence type="ECO:0000259" key="3">
    <source>
        <dbReference type="SMART" id="SM00829"/>
    </source>
</evidence>
<feature type="domain" description="Enoyl reductase (ER)" evidence="3">
    <location>
        <begin position="10"/>
        <end position="316"/>
    </location>
</feature>
<protein>
    <submittedName>
        <fullName evidence="4">Putative PIG3 family NAD(P)H quinone oxidoreductase</fullName>
    </submittedName>
</protein>
<dbReference type="Gene3D" id="3.40.50.720">
    <property type="entry name" value="NAD(P)-binding Rossmann-like Domain"/>
    <property type="match status" value="1"/>
</dbReference>
<dbReference type="PANTHER" id="PTHR48106">
    <property type="entry name" value="QUINONE OXIDOREDUCTASE PIG3-RELATED"/>
    <property type="match status" value="1"/>
</dbReference>
<comment type="caution">
    <text evidence="4">The sequence shown here is derived from an EMBL/GenBank/DDBJ whole genome shotgun (WGS) entry which is preliminary data.</text>
</comment>
<dbReference type="InterPro" id="IPR011032">
    <property type="entry name" value="GroES-like_sf"/>
</dbReference>
<reference evidence="4 5" key="1">
    <citation type="submission" date="2019-01" db="EMBL/GenBank/DDBJ databases">
        <title>Sequencing the genomes of 1000 actinobacteria strains.</title>
        <authorList>
            <person name="Klenk H.-P."/>
        </authorList>
    </citation>
    <scope>NUCLEOTIDE SEQUENCE [LARGE SCALE GENOMIC DNA]</scope>
    <source>
        <strain evidence="4 5">DSM 43925</strain>
    </source>
</reference>
<keyword evidence="5" id="KW-1185">Reference proteome</keyword>
<dbReference type="GO" id="GO:0070402">
    <property type="term" value="F:NADPH binding"/>
    <property type="evidence" value="ECO:0007669"/>
    <property type="project" value="TreeGrafter"/>
</dbReference>